<dbReference type="PANTHER" id="PTHR30097:SF4">
    <property type="entry name" value="SLR6042 PROTEIN"/>
    <property type="match status" value="1"/>
</dbReference>
<dbReference type="RefSeq" id="WP_345684732.1">
    <property type="nucleotide sequence ID" value="NZ_BAABRO010000007.1"/>
</dbReference>
<reference evidence="4 5" key="1">
    <citation type="submission" date="2024-02" db="EMBL/GenBank/DDBJ databases">
        <title>Rhodopirellula caenicola NBRC 110016.</title>
        <authorList>
            <person name="Ichikawa N."/>
            <person name="Katano-Makiyama Y."/>
            <person name="Hidaka K."/>
        </authorList>
    </citation>
    <scope>NUCLEOTIDE SEQUENCE [LARGE SCALE GENOMIC DNA]</scope>
    <source>
        <strain evidence="4 5">NBRC 110016</strain>
    </source>
</reference>
<evidence type="ECO:0000256" key="2">
    <source>
        <dbReference type="SAM" id="MobiDB-lite"/>
    </source>
</evidence>
<keyword evidence="3" id="KW-1133">Transmembrane helix</keyword>
<feature type="region of interest" description="Disordered" evidence="2">
    <location>
        <begin position="454"/>
        <end position="474"/>
    </location>
</feature>
<dbReference type="InterPro" id="IPR051909">
    <property type="entry name" value="MFP_Cation_Efflux"/>
</dbReference>
<name>A0ABP9VUA6_9BACT</name>
<feature type="transmembrane region" description="Helical" evidence="3">
    <location>
        <begin position="7"/>
        <end position="27"/>
    </location>
</feature>
<dbReference type="Proteomes" id="UP001416858">
    <property type="component" value="Unassembled WGS sequence"/>
</dbReference>
<evidence type="ECO:0000313" key="5">
    <source>
        <dbReference type="Proteomes" id="UP001416858"/>
    </source>
</evidence>
<keyword evidence="5" id="KW-1185">Reference proteome</keyword>
<evidence type="ECO:0000313" key="4">
    <source>
        <dbReference type="EMBL" id="GAA5507890.1"/>
    </source>
</evidence>
<evidence type="ECO:0000256" key="3">
    <source>
        <dbReference type="SAM" id="Phobius"/>
    </source>
</evidence>
<dbReference type="Gene3D" id="2.40.50.100">
    <property type="match status" value="1"/>
</dbReference>
<evidence type="ECO:0000256" key="1">
    <source>
        <dbReference type="ARBA" id="ARBA00022448"/>
    </source>
</evidence>
<organism evidence="4 5">
    <name type="scientific">Novipirellula caenicola</name>
    <dbReference type="NCBI Taxonomy" id="1536901"/>
    <lineage>
        <taxon>Bacteria</taxon>
        <taxon>Pseudomonadati</taxon>
        <taxon>Planctomycetota</taxon>
        <taxon>Planctomycetia</taxon>
        <taxon>Pirellulales</taxon>
        <taxon>Pirellulaceae</taxon>
        <taxon>Novipirellula</taxon>
    </lineage>
</organism>
<keyword evidence="1" id="KW-0813">Transport</keyword>
<dbReference type="PANTHER" id="PTHR30097">
    <property type="entry name" value="CATION EFFLUX SYSTEM PROTEIN CUSB"/>
    <property type="match status" value="1"/>
</dbReference>
<dbReference type="EMBL" id="BAABRO010000007">
    <property type="protein sequence ID" value="GAA5507890.1"/>
    <property type="molecule type" value="Genomic_DNA"/>
</dbReference>
<protein>
    <recommendedName>
        <fullName evidence="6">HlyD family secretion protein</fullName>
    </recommendedName>
</protein>
<evidence type="ECO:0008006" key="6">
    <source>
        <dbReference type="Google" id="ProtNLM"/>
    </source>
</evidence>
<accession>A0ABP9VUA6</accession>
<keyword evidence="3" id="KW-0812">Transmembrane</keyword>
<sequence length="474" mass="52088">MNPLKSRLNAFVGPTVIIIAVAVIWFYQDEWFGSGDVVDTSAATQSNASAEKQTVLEISAQARKNLGLVSKPARPQTYWRSVTIPGVVADRPGVSDRGVTSPAVGIVTAIHAFPGDTMRPGDSLFTLRLFSEYLQNTQTQLFKANQETSIIQAEMERLAGAASVGAVSQGKMIELRANLTRQRAIIQSSRQDLLTRGLLPDQIDQVQQQGEFVSTIKVTAPPLMNQQSLWDDRDNAVRQASLVTDSVTANDMAYEVQELNVEMGQQVQAGQLLAKLSNHQSLYVIGHAFKREASFLEQAAAANRAVQIEFAEDNAADWPVVEQTFVIRHLSNTIDPDSRTFDFFMPLSNQSHAYEKSGNMFLVWRYRPGQRARIRVPVEQFENVFVLPAEAVVREGPEAYVFRQNGDLFKQLPVHVLHEDRLAIVIANDGSISPGSYLAQSSAASLNRVLKSQSTSGKAPGVHVHADGTVHAAH</sequence>
<keyword evidence="3" id="KW-0472">Membrane</keyword>
<gene>
    <name evidence="4" type="ORF">Rcae01_03348</name>
</gene>
<comment type="caution">
    <text evidence="4">The sequence shown here is derived from an EMBL/GenBank/DDBJ whole genome shotgun (WGS) entry which is preliminary data.</text>
</comment>
<proteinExistence type="predicted"/>